<reference evidence="2 3" key="1">
    <citation type="submission" date="2020-04" db="EMBL/GenBank/DDBJ databases">
        <title>Paeniglutamicibacter sp. ANT13_2, a novel actinomycete isolated from sediment in Antarctica.</title>
        <authorList>
            <person name="Sakdapetsiri C."/>
            <person name="Pinyakong O."/>
        </authorList>
    </citation>
    <scope>NUCLEOTIDE SEQUENCE [LARGE SCALE GENOMIC DNA]</scope>
    <source>
        <strain evidence="2 3">ANT13_2</strain>
    </source>
</reference>
<dbReference type="PROSITE" id="PS51340">
    <property type="entry name" value="MOSC"/>
    <property type="match status" value="1"/>
</dbReference>
<dbReference type="PANTHER" id="PTHR30212:SF2">
    <property type="entry name" value="PROTEIN YIIM"/>
    <property type="match status" value="1"/>
</dbReference>
<dbReference type="PANTHER" id="PTHR30212">
    <property type="entry name" value="PROTEIN YIIM"/>
    <property type="match status" value="1"/>
</dbReference>
<dbReference type="Pfam" id="PF03473">
    <property type="entry name" value="MOSC"/>
    <property type="match status" value="1"/>
</dbReference>
<keyword evidence="3" id="KW-1185">Reference proteome</keyword>
<proteinExistence type="predicted"/>
<comment type="caution">
    <text evidence="2">The sequence shown here is derived from an EMBL/GenBank/DDBJ whole genome shotgun (WGS) entry which is preliminary data.</text>
</comment>
<accession>A0ABX1G3S7</accession>
<evidence type="ECO:0000259" key="1">
    <source>
        <dbReference type="PROSITE" id="PS51340"/>
    </source>
</evidence>
<name>A0ABX1G3S7_9MICC</name>
<evidence type="ECO:0000313" key="2">
    <source>
        <dbReference type="EMBL" id="NKG20225.1"/>
    </source>
</evidence>
<dbReference type="InterPro" id="IPR005302">
    <property type="entry name" value="MoCF_Sase_C"/>
</dbReference>
<dbReference type="Proteomes" id="UP000746595">
    <property type="component" value="Unassembled WGS sequence"/>
</dbReference>
<dbReference type="InterPro" id="IPR011037">
    <property type="entry name" value="Pyrv_Knase-like_insert_dom_sf"/>
</dbReference>
<evidence type="ECO:0000313" key="3">
    <source>
        <dbReference type="Proteomes" id="UP000746595"/>
    </source>
</evidence>
<dbReference type="RefSeq" id="WP_168151177.1">
    <property type="nucleotide sequence ID" value="NZ_JAAWVT010000002.1"/>
</dbReference>
<protein>
    <submittedName>
        <fullName evidence="2">MOSC domain-containing protein</fullName>
    </submittedName>
</protein>
<dbReference type="InterPro" id="IPR052353">
    <property type="entry name" value="Benzoxazolinone_Detox_Enz"/>
</dbReference>
<feature type="domain" description="MOSC" evidence="1">
    <location>
        <begin position="46"/>
        <end position="181"/>
    </location>
</feature>
<organism evidence="2 3">
    <name type="scientific">Paeniglutamicibacter terrestris</name>
    <dbReference type="NCBI Taxonomy" id="2723403"/>
    <lineage>
        <taxon>Bacteria</taxon>
        <taxon>Bacillati</taxon>
        <taxon>Actinomycetota</taxon>
        <taxon>Actinomycetes</taxon>
        <taxon>Micrococcales</taxon>
        <taxon>Micrococcaceae</taxon>
        <taxon>Paeniglutamicibacter</taxon>
    </lineage>
</organism>
<dbReference type="Gene3D" id="2.40.33.20">
    <property type="entry name" value="PK beta-barrel domain-like"/>
    <property type="match status" value="1"/>
</dbReference>
<sequence length="227" mass="24631">MNVSPAAKRLESDSNPIASGTLEAVCVVHALRMDPGAVGITAIDKRPVDGAVKVRKMGLYADTQVDREHHGGHDQAIYAYSAAEAARWSDELGKPVPAGLFGENLRVVGIETTNAVVGERWKIGAHVVVEVTSPRIPCSTFARYLREENWVQRFTDRGDVGCFLKVIRTGKIAAGDKITVMSRPEHGVTVREIFVGPSREAAEALLEHARSTETEIPAKVLRTLPTV</sequence>
<gene>
    <name evidence="2" type="ORF">HED64_05780</name>
</gene>
<dbReference type="SUPFAM" id="SSF50800">
    <property type="entry name" value="PK beta-barrel domain-like"/>
    <property type="match status" value="1"/>
</dbReference>
<dbReference type="EMBL" id="JAAWVT010000002">
    <property type="protein sequence ID" value="NKG20225.1"/>
    <property type="molecule type" value="Genomic_DNA"/>
</dbReference>